<name>A0A6C2D1K6_9RHOO</name>
<dbReference type="EMBL" id="SDKK01000006">
    <property type="protein sequence ID" value="TYC59881.1"/>
    <property type="molecule type" value="Genomic_DNA"/>
</dbReference>
<dbReference type="Proteomes" id="UP000389128">
    <property type="component" value="Unassembled WGS sequence"/>
</dbReference>
<gene>
    <name evidence="2" type="ORF">ETQ85_07570</name>
</gene>
<evidence type="ECO:0000256" key="1">
    <source>
        <dbReference type="SAM" id="Coils"/>
    </source>
</evidence>
<keyword evidence="3" id="KW-1185">Reference proteome</keyword>
<dbReference type="RefSeq" id="WP_148578438.1">
    <property type="nucleotide sequence ID" value="NZ_SDKK01000006.1"/>
</dbReference>
<sequence length="145" mass="16323">MRRAHDALTPDLFEVPVARDPKPGALAVGHPLRHLLSDLLKASTLSRFDIAARMSELTGQEITKHQLDSWTAESRDGWRFPLEYLPAFEAAVQTHDVTVWLADLRGCRLLVGKDALEAELGKLERARDEAGKRIRQLKQVMGEME</sequence>
<evidence type="ECO:0000313" key="2">
    <source>
        <dbReference type="EMBL" id="TYC59881.1"/>
    </source>
</evidence>
<comment type="caution">
    <text evidence="2">The sequence shown here is derived from an EMBL/GenBank/DDBJ whole genome shotgun (WGS) entry which is preliminary data.</text>
</comment>
<protein>
    <submittedName>
        <fullName evidence="2">Uncharacterized protein</fullName>
    </submittedName>
</protein>
<evidence type="ECO:0000313" key="3">
    <source>
        <dbReference type="Proteomes" id="UP000389128"/>
    </source>
</evidence>
<proteinExistence type="predicted"/>
<feature type="coiled-coil region" evidence="1">
    <location>
        <begin position="113"/>
        <end position="140"/>
    </location>
</feature>
<organism evidence="2 3">
    <name type="scientific">Zoogloea oleivorans</name>
    <dbReference type="NCBI Taxonomy" id="1552750"/>
    <lineage>
        <taxon>Bacteria</taxon>
        <taxon>Pseudomonadati</taxon>
        <taxon>Pseudomonadota</taxon>
        <taxon>Betaproteobacteria</taxon>
        <taxon>Rhodocyclales</taxon>
        <taxon>Zoogloeaceae</taxon>
        <taxon>Zoogloea</taxon>
    </lineage>
</organism>
<accession>A0A6C2D1K6</accession>
<dbReference type="OrthoDB" id="5957385at2"/>
<keyword evidence="1" id="KW-0175">Coiled coil</keyword>
<reference evidence="2 3" key="1">
    <citation type="submission" date="2019-01" db="EMBL/GenBank/DDBJ databases">
        <title>Zoogloea oleivorans genome sequencing and assembly.</title>
        <authorList>
            <person name="Tancsics A."/>
            <person name="Farkas M."/>
            <person name="Kriszt B."/>
            <person name="Maroti G."/>
            <person name="Horvath B."/>
        </authorList>
    </citation>
    <scope>NUCLEOTIDE SEQUENCE [LARGE SCALE GENOMIC DNA]</scope>
    <source>
        <strain evidence="2 3">Buc</strain>
    </source>
</reference>
<dbReference type="AlphaFoldDB" id="A0A6C2D1K6"/>